<dbReference type="HAMAP" id="MF_02113_A">
    <property type="entry name" value="Proteasome_B_A"/>
    <property type="match status" value="1"/>
</dbReference>
<dbReference type="Pfam" id="PF00227">
    <property type="entry name" value="Proteasome"/>
    <property type="match status" value="1"/>
</dbReference>
<keyword evidence="3 9" id="KW-0645">Protease</keyword>
<comment type="activity regulation">
    <text evidence="9">The formation of the proteasomal ATPase PAN-20S proteasome complex, via the docking of the C-termini of PAN into the intersubunit pockets in the alpha-rings, triggers opening of the gate for substrate entry. Interconversion between the open-gate and close-gate conformations leads to a dynamic regulation of the 20S proteasome proteolysis activity.</text>
</comment>
<dbReference type="PROSITE" id="PS51476">
    <property type="entry name" value="PROTEASOME_BETA_2"/>
    <property type="match status" value="1"/>
</dbReference>
<comment type="subunit">
    <text evidence="9">The 20S proteasome core is composed of 14 alpha and 14 beta subunits that assemble into four stacked heptameric rings, resulting in a barrel-shaped structure. The two inner rings, each composed of seven catalytic beta subunits, are sandwiched by two outer rings, each composed of seven alpha subunits. The catalytic chamber with the active sites is on the inside of the barrel. Has a gated structure, the ends of the cylinder being occluded by the N-termini of the alpha-subunits. Is capped at one or both ends by the proteasome regulatory ATPase, PAN.</text>
</comment>
<dbReference type="InterPro" id="IPR000243">
    <property type="entry name" value="Pept_T1A_subB"/>
</dbReference>
<feature type="chain" id="PRO_5023382755" description="Proteasome subunit beta" evidence="9">
    <location>
        <begin position="11"/>
        <end position="212"/>
    </location>
</feature>
<comment type="similarity">
    <text evidence="9">Belongs to the peptidase T1B family.</text>
</comment>
<dbReference type="NCBIfam" id="TIGR03634">
    <property type="entry name" value="arc_protsome_B"/>
    <property type="match status" value="1"/>
</dbReference>
<dbReference type="SUPFAM" id="SSF56235">
    <property type="entry name" value="N-terminal nucleophile aminohydrolases (Ntn hydrolases)"/>
    <property type="match status" value="1"/>
</dbReference>
<evidence type="ECO:0000256" key="8">
    <source>
        <dbReference type="ARBA" id="ARBA00023145"/>
    </source>
</evidence>
<dbReference type="InterPro" id="IPR016050">
    <property type="entry name" value="Proteasome_bsu_CS"/>
</dbReference>
<keyword evidence="6 9" id="KW-0068">Autocatalytic cleavage</keyword>
<evidence type="ECO:0000256" key="10">
    <source>
        <dbReference type="PIRSR" id="PIRSR600243-1"/>
    </source>
</evidence>
<evidence type="ECO:0000256" key="3">
    <source>
        <dbReference type="ARBA" id="ARBA00022670"/>
    </source>
</evidence>
<proteinExistence type="inferred from homology"/>
<name>A0A0H4T2S6_9EURY</name>
<evidence type="ECO:0000256" key="6">
    <source>
        <dbReference type="ARBA" id="ARBA00022813"/>
    </source>
</evidence>
<evidence type="ECO:0000256" key="9">
    <source>
        <dbReference type="HAMAP-Rule" id="MF_02113"/>
    </source>
</evidence>
<dbReference type="EC" id="3.4.25.1" evidence="9"/>
<dbReference type="AlphaFoldDB" id="A0A0H4T2S6"/>
<evidence type="ECO:0000313" key="11">
    <source>
        <dbReference type="EMBL" id="AKQ00702.1"/>
    </source>
</evidence>
<keyword evidence="5 9" id="KW-0378">Hydrolase</keyword>
<dbReference type="GO" id="GO:0019774">
    <property type="term" value="C:proteasome core complex, beta-subunit complex"/>
    <property type="evidence" value="ECO:0007669"/>
    <property type="project" value="UniProtKB-UniRule"/>
</dbReference>
<reference evidence="11" key="1">
    <citation type="journal article" date="2015" name="ISME J.">
        <title>Aquifer environment selects for microbial species cohorts in sediment and groundwater.</title>
        <authorList>
            <person name="Hug L.A."/>
            <person name="Thomas B.C."/>
            <person name="Brown C.T."/>
            <person name="Frischkorn K.R."/>
            <person name="Williams K.H."/>
            <person name="Tringe S.G."/>
            <person name="Banfield J.F."/>
        </authorList>
    </citation>
    <scope>NUCLEOTIDE SEQUENCE</scope>
</reference>
<feature type="propeptide" id="PRO_5005382329" description="Removed in mature form; by autocatalysis" evidence="9">
    <location>
        <begin position="1"/>
        <end position="10"/>
    </location>
</feature>
<keyword evidence="8 9" id="KW-0865">Zymogen</keyword>
<comment type="subcellular location">
    <subcellularLocation>
        <location evidence="9">Cytoplasm</location>
    </subcellularLocation>
</comment>
<feature type="active site" description="Nucleophile" evidence="9 10">
    <location>
        <position position="11"/>
    </location>
</feature>
<dbReference type="Gene3D" id="3.60.20.10">
    <property type="entry name" value="Glutamine Phosphoribosylpyrophosphate, subunit 1, domain 1"/>
    <property type="match status" value="1"/>
</dbReference>
<evidence type="ECO:0000256" key="1">
    <source>
        <dbReference type="ARBA" id="ARBA00001198"/>
    </source>
</evidence>
<dbReference type="PRINTS" id="PR00141">
    <property type="entry name" value="PROTEASOME"/>
</dbReference>
<protein>
    <recommendedName>
        <fullName evidence="9">Proteasome subunit beta</fullName>
        <ecNumber evidence="9">3.4.25.1</ecNumber>
    </recommendedName>
    <alternativeName>
        <fullName evidence="9">20S proteasome beta subunit</fullName>
    </alternativeName>
    <alternativeName>
        <fullName evidence="9">Proteasome core protein PsmB</fullName>
    </alternativeName>
</protein>
<accession>A0A0H4T2S6</accession>
<dbReference type="InterPro" id="IPR023333">
    <property type="entry name" value="Proteasome_suB-type"/>
</dbReference>
<dbReference type="PROSITE" id="PS00854">
    <property type="entry name" value="PROTEASOME_BETA_1"/>
    <property type="match status" value="1"/>
</dbReference>
<comment type="function">
    <text evidence="9">Component of the proteasome core, a large protease complex with broad specificity involved in protein degradation.</text>
</comment>
<dbReference type="PANTHER" id="PTHR32194:SF0">
    <property type="entry name" value="ATP-DEPENDENT PROTEASE SUBUNIT HSLV"/>
    <property type="match status" value="1"/>
</dbReference>
<sequence>MERPPELETGTTTVGLACKDGVVLAADRRATAGTMIAHKRTKKVYRIDDNLGLTTAGLVGDLQVLARYITAEAELYRLKRSLPMSVEAAATLTANILAGRRYFPYWVQLVLGGVDPRGSHVYSLDMAGGSLEDKYVSTGSGSPYVYGVLEDHWTDELDVRGGTDLAIRAVNVAMRRDAASGEGIDVAVITRQAFRELEEADIQQRKAAMKLP</sequence>
<evidence type="ECO:0000256" key="2">
    <source>
        <dbReference type="ARBA" id="ARBA00022490"/>
    </source>
</evidence>
<comment type="catalytic activity">
    <reaction evidence="1 9">
        <text>Cleavage of peptide bonds with very broad specificity.</text>
        <dbReference type="EC" id="3.4.25.1"/>
    </reaction>
</comment>
<keyword evidence="7 9" id="KW-0647">Proteasome</keyword>
<dbReference type="InterPro" id="IPR001353">
    <property type="entry name" value="Proteasome_sua/b"/>
</dbReference>
<evidence type="ECO:0000256" key="7">
    <source>
        <dbReference type="ARBA" id="ARBA00022942"/>
    </source>
</evidence>
<evidence type="ECO:0000256" key="5">
    <source>
        <dbReference type="ARBA" id="ARBA00022801"/>
    </source>
</evidence>
<dbReference type="GO" id="GO:0010498">
    <property type="term" value="P:proteasomal protein catabolic process"/>
    <property type="evidence" value="ECO:0007669"/>
    <property type="project" value="UniProtKB-UniRule"/>
</dbReference>
<dbReference type="GO" id="GO:0005737">
    <property type="term" value="C:cytoplasm"/>
    <property type="evidence" value="ECO:0007669"/>
    <property type="project" value="UniProtKB-SubCell"/>
</dbReference>
<evidence type="ECO:0000256" key="4">
    <source>
        <dbReference type="ARBA" id="ARBA00022698"/>
    </source>
</evidence>
<dbReference type="GO" id="GO:0004298">
    <property type="term" value="F:threonine-type endopeptidase activity"/>
    <property type="evidence" value="ECO:0007669"/>
    <property type="project" value="UniProtKB-UniRule"/>
</dbReference>
<organism evidence="11">
    <name type="scientific">uncultured euryarchaeote Rifle_16ft_4_minimus_10062</name>
    <dbReference type="NCBI Taxonomy" id="1665186"/>
    <lineage>
        <taxon>Archaea</taxon>
        <taxon>Methanobacteriati</taxon>
        <taxon>Methanobacteriota</taxon>
        <taxon>environmental samples</taxon>
    </lineage>
</organism>
<dbReference type="CDD" id="cd03764">
    <property type="entry name" value="proteasome_beta_archeal"/>
    <property type="match status" value="1"/>
</dbReference>
<keyword evidence="2 9" id="KW-0963">Cytoplasm</keyword>
<dbReference type="PANTHER" id="PTHR32194">
    <property type="entry name" value="METALLOPROTEASE TLDD"/>
    <property type="match status" value="1"/>
</dbReference>
<keyword evidence="4 9" id="KW-0888">Threonine protease</keyword>
<gene>
    <name evidence="9" type="primary">psmB</name>
</gene>
<dbReference type="InterPro" id="IPR019983">
    <property type="entry name" value="Pept_T1A_Psome_bsu_arc"/>
</dbReference>
<dbReference type="EMBL" id="KT006933">
    <property type="protein sequence ID" value="AKQ00702.1"/>
    <property type="molecule type" value="Genomic_DNA"/>
</dbReference>
<dbReference type="InterPro" id="IPR029055">
    <property type="entry name" value="Ntn_hydrolases_N"/>
</dbReference>
<dbReference type="FunFam" id="3.60.20.10:FF:000049">
    <property type="entry name" value="Proteasome subunit beta"/>
    <property type="match status" value="1"/>
</dbReference>